<dbReference type="RefSeq" id="WP_091485936.1">
    <property type="nucleotide sequence ID" value="NZ_FOTR01000016.1"/>
</dbReference>
<comment type="similarity">
    <text evidence="1">Belongs to the ABC transporter superfamily.</text>
</comment>
<keyword evidence="7" id="KW-1185">Reference proteome</keyword>
<dbReference type="EMBL" id="FOTR01000016">
    <property type="protein sequence ID" value="SFM39144.1"/>
    <property type="molecule type" value="Genomic_DNA"/>
</dbReference>
<dbReference type="STRING" id="334253.SAMN04487943_11654"/>
<feature type="domain" description="ABC transporter" evidence="5">
    <location>
        <begin position="6"/>
        <end position="240"/>
    </location>
</feature>
<evidence type="ECO:0000259" key="5">
    <source>
        <dbReference type="PROSITE" id="PS50893"/>
    </source>
</evidence>
<evidence type="ECO:0000256" key="3">
    <source>
        <dbReference type="ARBA" id="ARBA00022741"/>
    </source>
</evidence>
<keyword evidence="4 6" id="KW-0067">ATP-binding</keyword>
<dbReference type="GO" id="GO:0005524">
    <property type="term" value="F:ATP binding"/>
    <property type="evidence" value="ECO:0007669"/>
    <property type="project" value="UniProtKB-KW"/>
</dbReference>
<sequence length="250" mass="28099">MSKPIVEMKNVSFHYGDRQALSDVNFIINEGDFIGLVGPNGGGKTTLIKLLLGMEKQTNGTIQLFGQPIHKFKEKNKLSYVSQKANTFNRGFPATVEEVVTMGLTAKLGYFRRLSRQHKKRIYEAVEKVGMTGYLSENIGELSGGQQQRIFIARALVSNPQLIILDEPTVGVDAENVEKFFELLHELNKQNITLLLITHDIGTMTHHASRVACLNKTLHFHGNPNEFQTLSKDQLSDFYGHPLNLVTHEH</sequence>
<evidence type="ECO:0000313" key="7">
    <source>
        <dbReference type="Proteomes" id="UP000198565"/>
    </source>
</evidence>
<dbReference type="InterPro" id="IPR027417">
    <property type="entry name" value="P-loop_NTPase"/>
</dbReference>
<dbReference type="InterPro" id="IPR003439">
    <property type="entry name" value="ABC_transporter-like_ATP-bd"/>
</dbReference>
<keyword evidence="3" id="KW-0547">Nucleotide-binding</keyword>
<dbReference type="Pfam" id="PF00005">
    <property type="entry name" value="ABC_tran"/>
    <property type="match status" value="1"/>
</dbReference>
<dbReference type="InterPro" id="IPR017871">
    <property type="entry name" value="ABC_transporter-like_CS"/>
</dbReference>
<evidence type="ECO:0000256" key="2">
    <source>
        <dbReference type="ARBA" id="ARBA00022448"/>
    </source>
</evidence>
<dbReference type="SMART" id="SM00382">
    <property type="entry name" value="AAA"/>
    <property type="match status" value="1"/>
</dbReference>
<dbReference type="GO" id="GO:0016887">
    <property type="term" value="F:ATP hydrolysis activity"/>
    <property type="evidence" value="ECO:0007669"/>
    <property type="project" value="InterPro"/>
</dbReference>
<name>A0A1I4QGK3_9BACI</name>
<evidence type="ECO:0000256" key="1">
    <source>
        <dbReference type="ARBA" id="ARBA00005417"/>
    </source>
</evidence>
<proteinExistence type="inferred from homology"/>
<evidence type="ECO:0000313" key="6">
    <source>
        <dbReference type="EMBL" id="SFM39144.1"/>
    </source>
</evidence>
<dbReference type="Gene3D" id="3.40.50.300">
    <property type="entry name" value="P-loop containing nucleotide triphosphate hydrolases"/>
    <property type="match status" value="1"/>
</dbReference>
<dbReference type="InterPro" id="IPR003593">
    <property type="entry name" value="AAA+_ATPase"/>
</dbReference>
<dbReference type="OrthoDB" id="9806726at2"/>
<dbReference type="SUPFAM" id="SSF52540">
    <property type="entry name" value="P-loop containing nucleoside triphosphate hydrolases"/>
    <property type="match status" value="1"/>
</dbReference>
<organism evidence="6 7">
    <name type="scientific">Gracilibacillus orientalis</name>
    <dbReference type="NCBI Taxonomy" id="334253"/>
    <lineage>
        <taxon>Bacteria</taxon>
        <taxon>Bacillati</taxon>
        <taxon>Bacillota</taxon>
        <taxon>Bacilli</taxon>
        <taxon>Bacillales</taxon>
        <taxon>Bacillaceae</taxon>
        <taxon>Gracilibacillus</taxon>
    </lineage>
</organism>
<keyword evidence="2" id="KW-0813">Transport</keyword>
<protein>
    <submittedName>
        <fullName evidence="6">Zinc transport system ATP-binding protein</fullName>
    </submittedName>
</protein>
<dbReference type="PROSITE" id="PS00211">
    <property type="entry name" value="ABC_TRANSPORTER_1"/>
    <property type="match status" value="1"/>
</dbReference>
<dbReference type="CDD" id="cd03235">
    <property type="entry name" value="ABC_Metallic_Cations"/>
    <property type="match status" value="1"/>
</dbReference>
<gene>
    <name evidence="6" type="ORF">SAMN04487943_11654</name>
</gene>
<dbReference type="AlphaFoldDB" id="A0A1I4QGK3"/>
<dbReference type="InterPro" id="IPR050153">
    <property type="entry name" value="Metal_Ion_Import_ABC"/>
</dbReference>
<dbReference type="PANTHER" id="PTHR42734:SF17">
    <property type="entry name" value="METAL TRANSPORT SYSTEM ATP-BINDING PROTEIN TM_0124-RELATED"/>
    <property type="match status" value="1"/>
</dbReference>
<dbReference type="Proteomes" id="UP000198565">
    <property type="component" value="Unassembled WGS sequence"/>
</dbReference>
<accession>A0A1I4QGK3</accession>
<dbReference type="FunFam" id="3.40.50.300:FF:000134">
    <property type="entry name" value="Iron-enterobactin ABC transporter ATP-binding protein"/>
    <property type="match status" value="1"/>
</dbReference>
<reference evidence="7" key="1">
    <citation type="submission" date="2016-10" db="EMBL/GenBank/DDBJ databases">
        <authorList>
            <person name="Varghese N."/>
            <person name="Submissions S."/>
        </authorList>
    </citation>
    <scope>NUCLEOTIDE SEQUENCE [LARGE SCALE GENOMIC DNA]</scope>
    <source>
        <strain evidence="7">CGMCC 1.4250</strain>
    </source>
</reference>
<dbReference type="PANTHER" id="PTHR42734">
    <property type="entry name" value="METAL TRANSPORT SYSTEM ATP-BINDING PROTEIN TM_0124-RELATED"/>
    <property type="match status" value="1"/>
</dbReference>
<evidence type="ECO:0000256" key="4">
    <source>
        <dbReference type="ARBA" id="ARBA00022840"/>
    </source>
</evidence>
<dbReference type="PROSITE" id="PS50893">
    <property type="entry name" value="ABC_TRANSPORTER_2"/>
    <property type="match status" value="1"/>
</dbReference>